<feature type="compositionally biased region" description="Acidic residues" evidence="1">
    <location>
        <begin position="281"/>
        <end position="292"/>
    </location>
</feature>
<dbReference type="InterPro" id="IPR005653">
    <property type="entry name" value="OstA-like_N"/>
</dbReference>
<proteinExistence type="predicted"/>
<feature type="domain" description="Organic solvent tolerance-like N-terminal" evidence="2">
    <location>
        <begin position="81"/>
        <end position="231"/>
    </location>
</feature>
<feature type="compositionally biased region" description="Basic and acidic residues" evidence="1">
    <location>
        <begin position="76"/>
        <end position="89"/>
    </location>
</feature>
<sequence>MADSVSVDTLDADSLAAGADSIMDTDSLPAAALDTVRDDRIQIDTTRRTEPSNDSLRRLTPQDTIPSGETAAGSDQRVRVRADSLSARDGEEGERLQELFGNVFVRQDSTILRSREAVRYLSKDEFLFRGDVVIFERGDTLRSTTVRYDRRSKVGRAFGRVHLSDGDVDVYSTRAIYYSDEKRSVFPDSVLLVDDDRTLRAESGVYYSEQERADFFGEVEVRDPDTYMEADTVVYYRDEERTEARGDVFIDRNPTSQALAERSAGYDSLEARAASDRPDASPDETEAEEPADAGEQTLLWGDQAVNDEQEKTSRVTGRAILLQVRVDSLGEPTDTLLVRSHRLNALRTDTLNRMVAIDSVRIWQQDLSATADSVVYDRFSASGDDDAENDAPSREETRLYRGPMAWFDGSQVSGDTIRVVAKNRSVDTVFVRSNAFASQEDSVSGKVQQLKGRLITAVFRRDSIRQIVAQPNALAIRFLTGSDGEANGAAKTSADRIVLRFAKGDVERVSVLGGTETTYYKQEIVPDPFQLDGFVWTPDRRPEKKDYVTDERVRRRLRPETNPESDSARVAAENAAPATSPSGRDGSRTSEQDSTAPRDTTSRRTSRDVEDIQRSPSSPSDSTTVYVPHE</sequence>
<gene>
    <name evidence="3" type="ORF">CRI94_03185</name>
</gene>
<dbReference type="OrthoDB" id="9805931at2"/>
<accession>A0A2A8D3T6</accession>
<evidence type="ECO:0000313" key="3">
    <source>
        <dbReference type="EMBL" id="PEN15298.1"/>
    </source>
</evidence>
<feature type="compositionally biased region" description="Polar residues" evidence="1">
    <location>
        <begin position="614"/>
        <end position="630"/>
    </location>
</feature>
<feature type="compositionally biased region" description="Basic and acidic residues" evidence="1">
    <location>
        <begin position="538"/>
        <end position="561"/>
    </location>
</feature>
<dbReference type="Proteomes" id="UP000220102">
    <property type="component" value="Unassembled WGS sequence"/>
</dbReference>
<feature type="compositionally biased region" description="Basic and acidic residues" evidence="1">
    <location>
        <begin position="269"/>
        <end position="280"/>
    </location>
</feature>
<keyword evidence="4" id="KW-1185">Reference proteome</keyword>
<evidence type="ECO:0000256" key="1">
    <source>
        <dbReference type="SAM" id="MobiDB-lite"/>
    </source>
</evidence>
<evidence type="ECO:0000259" key="2">
    <source>
        <dbReference type="Pfam" id="PF13100"/>
    </source>
</evidence>
<comment type="caution">
    <text evidence="3">The sequence shown here is derived from an EMBL/GenBank/DDBJ whole genome shotgun (WGS) entry which is preliminary data.</text>
</comment>
<name>A0A2A8D3T6_9BACT</name>
<dbReference type="Gene3D" id="2.60.450.10">
    <property type="entry name" value="Lipopolysaccharide (LPS) transport protein A like domain"/>
    <property type="match status" value="2"/>
</dbReference>
<protein>
    <submittedName>
        <fullName evidence="3">Organic solvent tolerance protein OstA</fullName>
    </submittedName>
</protein>
<feature type="region of interest" description="Disordered" evidence="1">
    <location>
        <begin position="537"/>
        <end position="630"/>
    </location>
</feature>
<feature type="region of interest" description="Disordered" evidence="1">
    <location>
        <begin position="42"/>
        <end position="89"/>
    </location>
</feature>
<reference evidence="3 4" key="1">
    <citation type="submission" date="2017-10" db="EMBL/GenBank/DDBJ databases">
        <title>Draft genome of Longibacter Salinarum.</title>
        <authorList>
            <person name="Goh K.M."/>
            <person name="Shamsir M.S."/>
            <person name="Lim S.W."/>
        </authorList>
    </citation>
    <scope>NUCLEOTIDE SEQUENCE [LARGE SCALE GENOMIC DNA]</scope>
    <source>
        <strain evidence="3 4">KCTC 52045</strain>
    </source>
</reference>
<feature type="compositionally biased region" description="Basic and acidic residues" evidence="1">
    <location>
        <begin position="600"/>
        <end position="613"/>
    </location>
</feature>
<dbReference type="AlphaFoldDB" id="A0A2A8D3T6"/>
<organism evidence="3 4">
    <name type="scientific">Longibacter salinarum</name>
    <dbReference type="NCBI Taxonomy" id="1850348"/>
    <lineage>
        <taxon>Bacteria</taxon>
        <taxon>Pseudomonadati</taxon>
        <taxon>Rhodothermota</taxon>
        <taxon>Rhodothermia</taxon>
        <taxon>Rhodothermales</taxon>
        <taxon>Salisaetaceae</taxon>
        <taxon>Longibacter</taxon>
    </lineage>
</organism>
<feature type="region of interest" description="Disordered" evidence="1">
    <location>
        <begin position="260"/>
        <end position="297"/>
    </location>
</feature>
<feature type="compositionally biased region" description="Basic and acidic residues" evidence="1">
    <location>
        <begin position="42"/>
        <end position="57"/>
    </location>
</feature>
<dbReference type="RefSeq" id="WP_098074197.1">
    <property type="nucleotide sequence ID" value="NZ_PDEQ01000001.1"/>
</dbReference>
<dbReference type="Pfam" id="PF13100">
    <property type="entry name" value="OstA_2"/>
    <property type="match status" value="1"/>
</dbReference>
<evidence type="ECO:0000313" key="4">
    <source>
        <dbReference type="Proteomes" id="UP000220102"/>
    </source>
</evidence>
<dbReference type="EMBL" id="PDEQ01000001">
    <property type="protein sequence ID" value="PEN15298.1"/>
    <property type="molecule type" value="Genomic_DNA"/>
</dbReference>